<organism evidence="2 3">
    <name type="scientific">Pyrobaculum neutrophilum (strain DSM 2338 / JCM 9278 / NBRC 100436 / V24Sta)</name>
    <name type="common">Thermoproteus neutrophilus</name>
    <dbReference type="NCBI Taxonomy" id="444157"/>
    <lineage>
        <taxon>Archaea</taxon>
        <taxon>Thermoproteota</taxon>
        <taxon>Thermoprotei</taxon>
        <taxon>Thermoproteales</taxon>
        <taxon>Thermoproteaceae</taxon>
        <taxon>Pyrobaculum</taxon>
    </lineage>
</organism>
<dbReference type="KEGG" id="tne:Tneu_0162"/>
<name>B1YAP0_PYRNV</name>
<proteinExistence type="predicted"/>
<evidence type="ECO:0000313" key="2">
    <source>
        <dbReference type="EMBL" id="ACB39119.1"/>
    </source>
</evidence>
<dbReference type="GeneID" id="6165042"/>
<reference evidence="2" key="1">
    <citation type="submission" date="2008-03" db="EMBL/GenBank/DDBJ databases">
        <title>Complete sequence of Thermoproteus neutrophilus V24Sta.</title>
        <authorList>
            <consortium name="US DOE Joint Genome Institute"/>
            <person name="Copeland A."/>
            <person name="Lucas S."/>
            <person name="Lapidus A."/>
            <person name="Glavina del Rio T."/>
            <person name="Dalin E."/>
            <person name="Tice H."/>
            <person name="Bruce D."/>
            <person name="Goodwin L."/>
            <person name="Pitluck S."/>
            <person name="Sims D."/>
            <person name="Brettin T."/>
            <person name="Detter J.C."/>
            <person name="Han C."/>
            <person name="Kuske C.R."/>
            <person name="Schmutz J."/>
            <person name="Larimer F."/>
            <person name="Land M."/>
            <person name="Hauser L."/>
            <person name="Kyrpides N."/>
            <person name="Mikhailova N."/>
            <person name="Biddle J.F."/>
            <person name="Zhang Z."/>
            <person name="Fitz-Gibbon S.T."/>
            <person name="Lowe T.M."/>
            <person name="Saltikov C."/>
            <person name="House C.H."/>
            <person name="Richardson P."/>
        </authorList>
    </citation>
    <scope>NUCLEOTIDE SEQUENCE [LARGE SCALE GENOMIC DNA]</scope>
    <source>
        <strain evidence="2">V24Sta</strain>
    </source>
</reference>
<dbReference type="STRING" id="444157.Tneu_0162"/>
<dbReference type="eggNOG" id="arCOG07010">
    <property type="taxonomic scope" value="Archaea"/>
</dbReference>
<evidence type="ECO:0000313" key="3">
    <source>
        <dbReference type="Proteomes" id="UP000001694"/>
    </source>
</evidence>
<dbReference type="EMBL" id="CP001014">
    <property type="protein sequence ID" value="ACB39119.1"/>
    <property type="molecule type" value="Genomic_DNA"/>
</dbReference>
<dbReference type="RefSeq" id="WP_012349540.1">
    <property type="nucleotide sequence ID" value="NC_010525.1"/>
</dbReference>
<feature type="transmembrane region" description="Helical" evidence="1">
    <location>
        <begin position="7"/>
        <end position="31"/>
    </location>
</feature>
<protein>
    <submittedName>
        <fullName evidence="2">Uncharacterized protein</fullName>
    </submittedName>
</protein>
<keyword evidence="1" id="KW-0472">Membrane</keyword>
<dbReference type="Proteomes" id="UP000001694">
    <property type="component" value="Chromosome"/>
</dbReference>
<feature type="transmembrane region" description="Helical" evidence="1">
    <location>
        <begin position="60"/>
        <end position="79"/>
    </location>
</feature>
<dbReference type="AlphaFoldDB" id="B1YAP0"/>
<dbReference type="HOGENOM" id="CLU_2476140_0_0_2"/>
<sequence length="88" mass="9630">MDRFDVVVGLAVVVFVSLVLSGLWSLFGHAAPFCSTLWLYAMLGALAGGSLLLSRWYRQLEAVGVGLTILYLLVMWVTYVNPGYLANC</sequence>
<accession>B1YAP0</accession>
<keyword evidence="1" id="KW-1133">Transmembrane helix</keyword>
<evidence type="ECO:0000256" key="1">
    <source>
        <dbReference type="SAM" id="Phobius"/>
    </source>
</evidence>
<keyword evidence="1" id="KW-0812">Transmembrane</keyword>
<gene>
    <name evidence="2" type="ordered locus">Tneu_0162</name>
</gene>
<feature type="transmembrane region" description="Helical" evidence="1">
    <location>
        <begin position="37"/>
        <end position="53"/>
    </location>
</feature>
<dbReference type="OrthoDB" id="28953at2157"/>
<keyword evidence="3" id="KW-1185">Reference proteome</keyword>